<dbReference type="InterPro" id="IPR000600">
    <property type="entry name" value="ROK"/>
</dbReference>
<dbReference type="AlphaFoldDB" id="A0A7X2TRU9"/>
<keyword evidence="3" id="KW-1185">Reference proteome</keyword>
<dbReference type="PANTHER" id="PTHR18964">
    <property type="entry name" value="ROK (REPRESSOR, ORF, KINASE) FAMILY"/>
    <property type="match status" value="1"/>
</dbReference>
<comment type="caution">
    <text evidence="2">The sequence shown here is derived from an EMBL/GenBank/DDBJ whole genome shotgun (WGS) entry which is preliminary data.</text>
</comment>
<sequence>MSSIVQNSNLQNVLNCVYKMESPTRARIAQRLGLSRTALTSLVNELFELDLLSEKETEEHKNGRPGVILSPNTTSWFACGASFDQNTWSFVILNLLGEVVYRRQVQIDPDPIKTVSSDYAVSCLVDTLPSVLQQCPGKLLPMIGIGVPGFIDKEQGMIEYASDLGWRNVRISKAVEDAIGLPVTILNRHMTSGLAESRIGAGIHTKDMVYLGISTGLIACNFSDGDFLIGSNYNLGEVGHTIIDPYGTRCTCGKKGCLQAVASQTALCNNIRSHYGDSWPFSSFTPSLEEIYDIATNNPDSICAKELSVTIRYIGILCSNLFNLFNPDRIVIGGPVSALFKGILLDELERVITESVVPHHFDKSMIKTSTLQNWGSSIGAGLLVLDNILSLVFIK</sequence>
<proteinExistence type="inferred from homology"/>
<dbReference type="Gene3D" id="3.30.420.40">
    <property type="match status" value="2"/>
</dbReference>
<accession>A0A7X2TRU9</accession>
<dbReference type="InterPro" id="IPR036390">
    <property type="entry name" value="WH_DNA-bd_sf"/>
</dbReference>
<dbReference type="EMBL" id="VUNN01000010">
    <property type="protein sequence ID" value="MSU06353.1"/>
    <property type="molecule type" value="Genomic_DNA"/>
</dbReference>
<dbReference type="SUPFAM" id="SSF46785">
    <property type="entry name" value="Winged helix' DNA-binding domain"/>
    <property type="match status" value="1"/>
</dbReference>
<evidence type="ECO:0000256" key="1">
    <source>
        <dbReference type="ARBA" id="ARBA00006479"/>
    </source>
</evidence>
<dbReference type="Proteomes" id="UP000460549">
    <property type="component" value="Unassembled WGS sequence"/>
</dbReference>
<name>A0A7X2TRU9_9SPIO</name>
<dbReference type="RefSeq" id="WP_154425327.1">
    <property type="nucleotide sequence ID" value="NZ_VUNN01000010.1"/>
</dbReference>
<dbReference type="Pfam" id="PF00480">
    <property type="entry name" value="ROK"/>
    <property type="match status" value="1"/>
</dbReference>
<dbReference type="Gene3D" id="1.10.10.10">
    <property type="entry name" value="Winged helix-like DNA-binding domain superfamily/Winged helix DNA-binding domain"/>
    <property type="match status" value="1"/>
</dbReference>
<reference evidence="2 3" key="1">
    <citation type="submission" date="2019-08" db="EMBL/GenBank/DDBJ databases">
        <title>In-depth cultivation of the pig gut microbiome towards novel bacterial diversity and tailored functional studies.</title>
        <authorList>
            <person name="Wylensek D."/>
            <person name="Hitch T.C.A."/>
            <person name="Clavel T."/>
        </authorList>
    </citation>
    <scope>NUCLEOTIDE SEQUENCE [LARGE SCALE GENOMIC DNA]</scope>
    <source>
        <strain evidence="2 3">NM-380-WT-3C1</strain>
    </source>
</reference>
<dbReference type="InterPro" id="IPR036388">
    <property type="entry name" value="WH-like_DNA-bd_sf"/>
</dbReference>
<evidence type="ECO:0000313" key="2">
    <source>
        <dbReference type="EMBL" id="MSU06353.1"/>
    </source>
</evidence>
<evidence type="ECO:0000313" key="3">
    <source>
        <dbReference type="Proteomes" id="UP000460549"/>
    </source>
</evidence>
<comment type="similarity">
    <text evidence="1">Belongs to the ROK (NagC/XylR) family.</text>
</comment>
<dbReference type="SUPFAM" id="SSF53067">
    <property type="entry name" value="Actin-like ATPase domain"/>
    <property type="match status" value="1"/>
</dbReference>
<organism evidence="2 3">
    <name type="scientific">Bullifex porci</name>
    <dbReference type="NCBI Taxonomy" id="2606638"/>
    <lineage>
        <taxon>Bacteria</taxon>
        <taxon>Pseudomonadati</taxon>
        <taxon>Spirochaetota</taxon>
        <taxon>Spirochaetia</taxon>
        <taxon>Spirochaetales</taxon>
        <taxon>Spirochaetaceae</taxon>
        <taxon>Bullifex</taxon>
    </lineage>
</organism>
<dbReference type="PANTHER" id="PTHR18964:SF149">
    <property type="entry name" value="BIFUNCTIONAL UDP-N-ACETYLGLUCOSAMINE 2-EPIMERASE_N-ACETYLMANNOSAMINE KINASE"/>
    <property type="match status" value="1"/>
</dbReference>
<protein>
    <submittedName>
        <fullName evidence="2">ROK family transcriptional regulator</fullName>
    </submittedName>
</protein>
<gene>
    <name evidence="2" type="ORF">FYJ80_06110</name>
</gene>
<dbReference type="InterPro" id="IPR043129">
    <property type="entry name" value="ATPase_NBD"/>
</dbReference>